<dbReference type="CDD" id="cd23128">
    <property type="entry name" value="RING-HC_MIP1-like"/>
    <property type="match status" value="1"/>
</dbReference>
<dbReference type="PANTHER" id="PTHR46405">
    <property type="entry name" value="OS05G0141500 PROTEIN"/>
    <property type="match status" value="1"/>
</dbReference>
<comment type="caution">
    <text evidence="5">The sequence shown here is derived from an EMBL/GenBank/DDBJ whole genome shotgun (WGS) entry which is preliminary data.</text>
</comment>
<dbReference type="EMBL" id="CM031821">
    <property type="protein sequence ID" value="KAG6630459.1"/>
    <property type="molecule type" value="Genomic_DNA"/>
</dbReference>
<dbReference type="Proteomes" id="UP000811246">
    <property type="component" value="Chromosome 13"/>
</dbReference>
<dbReference type="Pfam" id="PF13920">
    <property type="entry name" value="zf-C3HC4_3"/>
    <property type="match status" value="1"/>
</dbReference>
<feature type="coiled-coil region" evidence="2">
    <location>
        <begin position="425"/>
        <end position="452"/>
    </location>
</feature>
<dbReference type="InterPro" id="IPR046934">
    <property type="entry name" value="PIR2-like"/>
</dbReference>
<dbReference type="AlphaFoldDB" id="A0A8T1NFN6"/>
<evidence type="ECO:0000256" key="3">
    <source>
        <dbReference type="SAM" id="MobiDB-lite"/>
    </source>
</evidence>
<evidence type="ECO:0000256" key="1">
    <source>
        <dbReference type="PROSITE-ProRule" id="PRU00175"/>
    </source>
</evidence>
<proteinExistence type="predicted"/>
<dbReference type="Pfam" id="PF20235">
    <property type="entry name" value="PIR2-like_helical"/>
    <property type="match status" value="1"/>
</dbReference>
<dbReference type="EMBL" id="CM031837">
    <property type="protein sequence ID" value="KAG6680021.1"/>
    <property type="molecule type" value="Genomic_DNA"/>
</dbReference>
<gene>
    <name evidence="5" type="ORF">CIPAW_13G018900</name>
    <name evidence="6" type="ORF">I3842_13G018700</name>
</gene>
<feature type="domain" description="RING-type" evidence="4">
    <location>
        <begin position="659"/>
        <end position="699"/>
    </location>
</feature>
<keyword evidence="2" id="KW-0175">Coiled coil</keyword>
<reference evidence="6" key="2">
    <citation type="submission" date="2021-01" db="EMBL/GenBank/DDBJ databases">
        <authorList>
            <person name="Lovell J.T."/>
            <person name="Bentley N."/>
            <person name="Bhattarai G."/>
            <person name="Jenkins J.W."/>
            <person name="Sreedasyam A."/>
            <person name="Alarcon Y."/>
            <person name="Bock C."/>
            <person name="Boston L."/>
            <person name="Carlson J."/>
            <person name="Cervantes K."/>
            <person name="Clermont K."/>
            <person name="Krom N."/>
            <person name="Kubenka K."/>
            <person name="Mamidi S."/>
            <person name="Mattison C."/>
            <person name="Monteros M."/>
            <person name="Pisani C."/>
            <person name="Plott C."/>
            <person name="Rajasekar S."/>
            <person name="Rhein H.S."/>
            <person name="Rohla C."/>
            <person name="Song M."/>
            <person name="Hilaire R.S."/>
            <person name="Shu S."/>
            <person name="Wells L."/>
            <person name="Wang X."/>
            <person name="Webber J."/>
            <person name="Heerema R.J."/>
            <person name="Klein P."/>
            <person name="Conner P."/>
            <person name="Grauke L."/>
            <person name="Grimwood J."/>
            <person name="Schmutz J."/>
            <person name="Randall J.J."/>
        </authorList>
    </citation>
    <scope>NUCLEOTIDE SEQUENCE</scope>
    <source>
        <tissue evidence="6">Leaf</tissue>
    </source>
</reference>
<accession>A0A8T1NFN6</accession>
<dbReference type="Proteomes" id="UP000811609">
    <property type="component" value="Chromosome 13"/>
</dbReference>
<dbReference type="PROSITE" id="PS50089">
    <property type="entry name" value="ZF_RING_2"/>
    <property type="match status" value="1"/>
</dbReference>
<feature type="coiled-coil region" evidence="2">
    <location>
        <begin position="495"/>
        <end position="522"/>
    </location>
</feature>
<keyword evidence="7" id="KW-1185">Reference proteome</keyword>
<feature type="region of interest" description="Disordered" evidence="3">
    <location>
        <begin position="1"/>
        <end position="83"/>
    </location>
</feature>
<protein>
    <recommendedName>
        <fullName evidence="4">RING-type domain-containing protein</fullName>
    </recommendedName>
</protein>
<feature type="compositionally biased region" description="Basic and acidic residues" evidence="3">
    <location>
        <begin position="18"/>
        <end position="32"/>
    </location>
</feature>
<evidence type="ECO:0000313" key="6">
    <source>
        <dbReference type="EMBL" id="KAG6680021.1"/>
    </source>
</evidence>
<keyword evidence="1" id="KW-0479">Metal-binding</keyword>
<dbReference type="EMBL" id="CM031837">
    <property type="protein sequence ID" value="KAG6680025.1"/>
    <property type="molecule type" value="Genomic_DNA"/>
</dbReference>
<dbReference type="PANTHER" id="PTHR46405:SF3">
    <property type="entry name" value="RING_U-BOX SUPERFAMILY PROTEIN"/>
    <property type="match status" value="1"/>
</dbReference>
<keyword evidence="1" id="KW-0863">Zinc-finger</keyword>
<feature type="coiled-coil region" evidence="2">
    <location>
        <begin position="580"/>
        <end position="607"/>
    </location>
</feature>
<evidence type="ECO:0000256" key="2">
    <source>
        <dbReference type="SAM" id="Coils"/>
    </source>
</evidence>
<evidence type="ECO:0000259" key="4">
    <source>
        <dbReference type="PROSITE" id="PS50089"/>
    </source>
</evidence>
<reference evidence="5" key="1">
    <citation type="submission" date="2020-12" db="EMBL/GenBank/DDBJ databases">
        <title>WGS assembly of Carya illinoinensis cv. Pawnee.</title>
        <authorList>
            <person name="Platts A."/>
            <person name="Shu S."/>
            <person name="Wright S."/>
            <person name="Barry K."/>
            <person name="Edger P."/>
            <person name="Pires J.C."/>
            <person name="Schmutz J."/>
        </authorList>
    </citation>
    <scope>NUCLEOTIDE SEQUENCE</scope>
    <source>
        <tissue evidence="5">Leaf</tissue>
    </source>
</reference>
<evidence type="ECO:0000313" key="5">
    <source>
        <dbReference type="EMBL" id="KAG6630459.1"/>
    </source>
</evidence>
<organism evidence="5 7">
    <name type="scientific">Carya illinoinensis</name>
    <name type="common">Pecan</name>
    <dbReference type="NCBI Taxonomy" id="32201"/>
    <lineage>
        <taxon>Eukaryota</taxon>
        <taxon>Viridiplantae</taxon>
        <taxon>Streptophyta</taxon>
        <taxon>Embryophyta</taxon>
        <taxon>Tracheophyta</taxon>
        <taxon>Spermatophyta</taxon>
        <taxon>Magnoliopsida</taxon>
        <taxon>eudicotyledons</taxon>
        <taxon>Gunneridae</taxon>
        <taxon>Pentapetalae</taxon>
        <taxon>rosids</taxon>
        <taxon>fabids</taxon>
        <taxon>Fagales</taxon>
        <taxon>Juglandaceae</taxon>
        <taxon>Carya</taxon>
    </lineage>
</organism>
<keyword evidence="1" id="KW-0862">Zinc</keyword>
<dbReference type="GO" id="GO:0008270">
    <property type="term" value="F:zinc ion binding"/>
    <property type="evidence" value="ECO:0007669"/>
    <property type="project" value="UniProtKB-KW"/>
</dbReference>
<dbReference type="InterPro" id="IPR001841">
    <property type="entry name" value="Znf_RING"/>
</dbReference>
<dbReference type="InterPro" id="IPR046527">
    <property type="entry name" value="PIR2-like_helical"/>
</dbReference>
<dbReference type="EMBL" id="CM031821">
    <property type="protein sequence ID" value="KAG6630458.1"/>
    <property type="molecule type" value="Genomic_DNA"/>
</dbReference>
<feature type="compositionally biased region" description="Polar residues" evidence="3">
    <location>
        <begin position="59"/>
        <end position="83"/>
    </location>
</feature>
<name>A0A8T1NFN6_CARIL</name>
<evidence type="ECO:0000313" key="7">
    <source>
        <dbReference type="Proteomes" id="UP000811609"/>
    </source>
</evidence>
<sequence length="713" mass="80672">MGGSEKHAKSKQNPQSKKLSDDNDEENHHPPETETTEPDSELVQAEYYPTPRKCDQNLGLGQTSSNGDSSKNNDTSNVNLKPSVSTDFDMKNLKYYSEQQLEELLRKKLEMIYNEAYVRLICHGYSHDVVLKAILTNGHGFGDMDIVTNIVQNSLNYIKTGFVLDDGTYKQGQQVFGDMKMLVKNSLAVMIYLLRQVRPNLIKRDAMRCLLMSNFHLGLSSTMKVPFSTDECEGQVAEDDSLVNASPEVCEVQSNKLSGDGQSDDLGKNGPSENLGFWLDRKFNVVKSLKHTPSLEARLKINIETFAAACRATVKMSPKMQATEASLPRKKSTEPLEWEDSCMVKLILGGFGDLRLNEQSEIESLDPKIEIISSLVQNIKDIKQQVKDRKEWAQKKVVQAAKKLSHDLSEIKMLRIENGGERQAKNDGEEVNKEALKKLVQLENALRRAGCQADLAKLANRNISAKNAEIRAEVEAFKLSASESDKMCMEVGSRENKCLKKILALEKQNNKYREEIEGEKKKSSHLHQQLLDLKKAQEETEVMWRQEVKAKELAIAHVKEEQRLKKEVEVDIKRKHGALRQKMDLDYQRCKDDKQQLEQEISSLQLSLDSSNPNHLQDVSIMKESEHARPEEDTVEVMLPDLSELLNFSEEEIIHDRICLICMENEVSVVFLPCAHQVLCANCTKNHCKNAEAKCPCCQGPIAQTIRVYGTSF</sequence>